<evidence type="ECO:0000313" key="2">
    <source>
        <dbReference type="EMBL" id="WOG92703.1"/>
    </source>
</evidence>
<evidence type="ECO:0000313" key="1">
    <source>
        <dbReference type="EMBL" id="WOG91045.1"/>
    </source>
</evidence>
<dbReference type="InterPro" id="IPR038765">
    <property type="entry name" value="Papain-like_cys_pep_sf"/>
</dbReference>
<dbReference type="EMBL" id="CP093345">
    <property type="protein sequence ID" value="WOG92703.1"/>
    <property type="molecule type" value="Genomic_DNA"/>
</dbReference>
<proteinExistence type="predicted"/>
<dbReference type="AlphaFoldDB" id="A0AAF0WN75"/>
<gene>
    <name evidence="1" type="ORF">DCAR_0310293</name>
    <name evidence="2" type="ORF">DCAR_0311978</name>
</gene>
<accession>A0AAF0WN75</accession>
<dbReference type="EMBL" id="CP093345">
    <property type="protein sequence ID" value="WOG91045.1"/>
    <property type="molecule type" value="Genomic_DNA"/>
</dbReference>
<dbReference type="Gene3D" id="3.40.395.10">
    <property type="entry name" value="Adenoviral Proteinase, Chain A"/>
    <property type="match status" value="1"/>
</dbReference>
<name>A0AAF0WN75_DAUCS</name>
<evidence type="ECO:0000313" key="3">
    <source>
        <dbReference type="Proteomes" id="UP000077755"/>
    </source>
</evidence>
<sequence length="210" mass="24925">MIPSKLAYNVFQIFEHNSLTLKLKNKDVNIVEEDVFDVLGLPHEGQTILLRAQNLIEEKLLFDTDLKIELQKNPESYTLQTIQKVFFPIHKYDHFYLITYHLKKTTYEIIDNIKRDEHEEICYGEVPDMLHTNFIKYLQAKGLSTLTKKLHNMKPTLMKMPWQTKENHRDCGIFLMRHMETYKGDPKNWETGFKNEVSTLTLLVRFTTNC</sequence>
<reference evidence="1" key="2">
    <citation type="submission" date="2022-03" db="EMBL/GenBank/DDBJ databases">
        <title>Draft title - Genomic analysis of global carrot germplasm unveils the trajectory of domestication and the origin of high carotenoid orange carrot.</title>
        <authorList>
            <person name="Iorizzo M."/>
            <person name="Ellison S."/>
            <person name="Senalik D."/>
            <person name="Macko-Podgorni A."/>
            <person name="Grzebelus D."/>
            <person name="Bostan H."/>
            <person name="Rolling W."/>
            <person name="Curaba J."/>
            <person name="Simon P."/>
        </authorList>
    </citation>
    <scope>NUCLEOTIDE SEQUENCE</scope>
    <source>
        <tissue evidence="1">Leaf</tissue>
    </source>
</reference>
<evidence type="ECO:0008006" key="4">
    <source>
        <dbReference type="Google" id="ProtNLM"/>
    </source>
</evidence>
<dbReference type="Proteomes" id="UP000077755">
    <property type="component" value="Chromosome 3"/>
</dbReference>
<organism evidence="1 3">
    <name type="scientific">Daucus carota subsp. sativus</name>
    <name type="common">Carrot</name>
    <dbReference type="NCBI Taxonomy" id="79200"/>
    <lineage>
        <taxon>Eukaryota</taxon>
        <taxon>Viridiplantae</taxon>
        <taxon>Streptophyta</taxon>
        <taxon>Embryophyta</taxon>
        <taxon>Tracheophyta</taxon>
        <taxon>Spermatophyta</taxon>
        <taxon>Magnoliopsida</taxon>
        <taxon>eudicotyledons</taxon>
        <taxon>Gunneridae</taxon>
        <taxon>Pentapetalae</taxon>
        <taxon>asterids</taxon>
        <taxon>campanulids</taxon>
        <taxon>Apiales</taxon>
        <taxon>Apiaceae</taxon>
        <taxon>Apioideae</taxon>
        <taxon>Scandiceae</taxon>
        <taxon>Daucinae</taxon>
        <taxon>Daucus</taxon>
        <taxon>Daucus sect. Daucus</taxon>
    </lineage>
</organism>
<reference evidence="1" key="1">
    <citation type="journal article" date="2016" name="Nat. Genet.">
        <title>A high-quality carrot genome assembly provides new insights into carotenoid accumulation and asterid genome evolution.</title>
        <authorList>
            <person name="Iorizzo M."/>
            <person name="Ellison S."/>
            <person name="Senalik D."/>
            <person name="Zeng P."/>
            <person name="Satapoomin P."/>
            <person name="Huang J."/>
            <person name="Bowman M."/>
            <person name="Iovene M."/>
            <person name="Sanseverino W."/>
            <person name="Cavagnaro P."/>
            <person name="Yildiz M."/>
            <person name="Macko-Podgorni A."/>
            <person name="Moranska E."/>
            <person name="Grzebelus E."/>
            <person name="Grzebelus D."/>
            <person name="Ashrafi H."/>
            <person name="Zheng Z."/>
            <person name="Cheng S."/>
            <person name="Spooner D."/>
            <person name="Van Deynze A."/>
            <person name="Simon P."/>
        </authorList>
    </citation>
    <scope>NUCLEOTIDE SEQUENCE</scope>
    <source>
        <tissue evidence="1">Leaf</tissue>
    </source>
</reference>
<dbReference type="SUPFAM" id="SSF54001">
    <property type="entry name" value="Cysteine proteinases"/>
    <property type="match status" value="1"/>
</dbReference>
<protein>
    <recommendedName>
        <fullName evidence="4">Ubiquitin-like protease family profile domain-containing protein</fullName>
    </recommendedName>
</protein>
<keyword evidence="3" id="KW-1185">Reference proteome</keyword>